<dbReference type="STRING" id="36050.A0A1B8A556"/>
<evidence type="ECO:0000313" key="6">
    <source>
        <dbReference type="EMBL" id="OBS15616.1"/>
    </source>
</evidence>
<dbReference type="GO" id="GO:0008395">
    <property type="term" value="F:steroid hydroxylase activity"/>
    <property type="evidence" value="ECO:0007669"/>
    <property type="project" value="TreeGrafter"/>
</dbReference>
<comment type="similarity">
    <text evidence="1">Belongs to the cytochrome P450 family.</text>
</comment>
<keyword evidence="7" id="KW-1185">Reference proteome</keyword>
<feature type="transmembrane region" description="Helical" evidence="5">
    <location>
        <begin position="341"/>
        <end position="361"/>
    </location>
</feature>
<dbReference type="PANTHER" id="PTHR24304">
    <property type="entry name" value="CYTOCHROME P450 FAMILY 7"/>
    <property type="match status" value="1"/>
</dbReference>
<dbReference type="GO" id="GO:0005506">
    <property type="term" value="F:iron ion binding"/>
    <property type="evidence" value="ECO:0007669"/>
    <property type="project" value="InterPro"/>
</dbReference>
<dbReference type="PANTHER" id="PTHR24304:SF2">
    <property type="entry name" value="24-HYDROXYCHOLESTEROL 7-ALPHA-HYDROXYLASE"/>
    <property type="match status" value="1"/>
</dbReference>
<dbReference type="SUPFAM" id="SSF48264">
    <property type="entry name" value="Cytochrome P450"/>
    <property type="match status" value="1"/>
</dbReference>
<dbReference type="OMA" id="PYWGSAM"/>
<dbReference type="GO" id="GO:0020037">
    <property type="term" value="F:heme binding"/>
    <property type="evidence" value="ECO:0007669"/>
    <property type="project" value="InterPro"/>
</dbReference>
<evidence type="ECO:0000256" key="1">
    <source>
        <dbReference type="ARBA" id="ARBA00010617"/>
    </source>
</evidence>
<dbReference type="Gene3D" id="1.10.630.10">
    <property type="entry name" value="Cytochrome P450"/>
    <property type="match status" value="1"/>
</dbReference>
<feature type="transmembrane region" description="Helical" evidence="5">
    <location>
        <begin position="20"/>
        <end position="43"/>
    </location>
</feature>
<feature type="transmembrane region" description="Helical" evidence="5">
    <location>
        <begin position="381"/>
        <end position="400"/>
    </location>
</feature>
<accession>A0A1B8A556</accession>
<evidence type="ECO:0000256" key="5">
    <source>
        <dbReference type="SAM" id="Phobius"/>
    </source>
</evidence>
<dbReference type="GO" id="GO:0016705">
    <property type="term" value="F:oxidoreductase activity, acting on paired donors, with incorporation or reduction of molecular oxygen"/>
    <property type="evidence" value="ECO:0007669"/>
    <property type="project" value="InterPro"/>
</dbReference>
<protein>
    <recommendedName>
        <fullName evidence="8">Cytochrome P450</fullName>
    </recommendedName>
</protein>
<keyword evidence="2" id="KW-0349">Heme</keyword>
<gene>
    <name evidence="6" type="ORF">FPOA_13561</name>
</gene>
<evidence type="ECO:0000256" key="4">
    <source>
        <dbReference type="ARBA" id="ARBA00023004"/>
    </source>
</evidence>
<dbReference type="Proteomes" id="UP000091967">
    <property type="component" value="Unassembled WGS sequence"/>
</dbReference>
<keyword evidence="5" id="KW-0472">Membrane</keyword>
<keyword evidence="5" id="KW-0812">Transmembrane</keyword>
<evidence type="ECO:0000313" key="7">
    <source>
        <dbReference type="Proteomes" id="UP000091967"/>
    </source>
</evidence>
<dbReference type="InterPro" id="IPR050529">
    <property type="entry name" value="CYP450_sterol_14alpha_dmase"/>
</dbReference>
<dbReference type="AlphaFoldDB" id="A0A1B8A556"/>
<sequence>MKEYLSSLLKHSLPSPDRATIHLILIFSPVLLVLSCVIALRLFRFKESSDNDGAEETAPVSSWGVQAMGYLLSFTLQPENFLRCLTLDSPFILTSLTTLAFSQQLEGAPAYIPSIDREVYLAMPGKQIEGLFRRSSSLVPTPSLLDALSIFFGLSGRDVKAFSHGHISAYKSNIGLYTTDADAFRRFMKHQRQDFADHLQGRNLVPVVERFKKNLASEISATTEIGQNWGLVPDLFTSLSNLILTANMEALYGEHLLKTCPTFLRDFWAFYKAFPNISKGLPRWMMPSSYRTRDEILKSFSRWRTWCSANFDWNNHELRDVEYEPIWGTQYVRKMIQRHEALGLSENGVTVVILGYFFMYVFNHERREIGKPLSDFWLTQYSTMATTVPAAVWMIMHILLDEGVLRQVRHQIGPAFQSTGAGERPDIKMLMKDPLLNSIYYETLRLRVTSTVGRTSIDEGLNLAGGWNVKAGVPIMCTGSLAGLDESFWNTGQHLSADQPPHPLKTFWAERFLDRPGSTSVSGPMKKKRVQPIRDCPRRPEREVDLEHARFNASVAGLRGHFFPFGGGSFRCPGETLAKQVIFASVAILLQSCDFRLLDPEGAKKLESSHRELPFGLHSFDGSVPVEIRRL</sequence>
<dbReference type="InterPro" id="IPR036396">
    <property type="entry name" value="Cyt_P450_sf"/>
</dbReference>
<evidence type="ECO:0000256" key="2">
    <source>
        <dbReference type="ARBA" id="ARBA00022617"/>
    </source>
</evidence>
<comment type="caution">
    <text evidence="6">The sequence shown here is derived from an EMBL/GenBank/DDBJ whole genome shotgun (WGS) entry which is preliminary data.</text>
</comment>
<dbReference type="EMBL" id="LYXU01000145">
    <property type="protein sequence ID" value="OBS15616.1"/>
    <property type="molecule type" value="Genomic_DNA"/>
</dbReference>
<keyword evidence="5" id="KW-1133">Transmembrane helix</keyword>
<proteinExistence type="inferred from homology"/>
<keyword evidence="4" id="KW-0408">Iron</keyword>
<name>A0A1B8A556_FUSPO</name>
<evidence type="ECO:0000256" key="3">
    <source>
        <dbReference type="ARBA" id="ARBA00022723"/>
    </source>
</evidence>
<organism evidence="6 7">
    <name type="scientific">Fusarium poae</name>
    <dbReference type="NCBI Taxonomy" id="36050"/>
    <lineage>
        <taxon>Eukaryota</taxon>
        <taxon>Fungi</taxon>
        <taxon>Dikarya</taxon>
        <taxon>Ascomycota</taxon>
        <taxon>Pezizomycotina</taxon>
        <taxon>Sordariomycetes</taxon>
        <taxon>Hypocreomycetidae</taxon>
        <taxon>Hypocreales</taxon>
        <taxon>Nectriaceae</taxon>
        <taxon>Fusarium</taxon>
    </lineage>
</organism>
<keyword evidence="3" id="KW-0479">Metal-binding</keyword>
<evidence type="ECO:0008006" key="8">
    <source>
        <dbReference type="Google" id="ProtNLM"/>
    </source>
</evidence>
<reference evidence="6 7" key="1">
    <citation type="submission" date="2016-06" db="EMBL/GenBank/DDBJ databases">
        <title>Living apart together: crosstalk between the core and supernumerary genomes in a fungal plant pathogen.</title>
        <authorList>
            <person name="Vanheule A."/>
            <person name="Audenaert K."/>
            <person name="Warris S."/>
            <person name="Van De Geest H."/>
            <person name="Schijlen E."/>
            <person name="Hofte M."/>
            <person name="De Saeger S."/>
            <person name="Haesaert G."/>
            <person name="Waalwijk C."/>
            <person name="Van Der Lee T."/>
        </authorList>
    </citation>
    <scope>NUCLEOTIDE SEQUENCE [LARGE SCALE GENOMIC DNA]</scope>
    <source>
        <strain evidence="6 7">2516</strain>
    </source>
</reference>